<organism evidence="1 2">
    <name type="scientific">Archangium gephyra</name>
    <dbReference type="NCBI Taxonomy" id="48"/>
    <lineage>
        <taxon>Bacteria</taxon>
        <taxon>Pseudomonadati</taxon>
        <taxon>Myxococcota</taxon>
        <taxon>Myxococcia</taxon>
        <taxon>Myxococcales</taxon>
        <taxon>Cystobacterineae</taxon>
        <taxon>Archangiaceae</taxon>
        <taxon>Archangium</taxon>
    </lineage>
</organism>
<protein>
    <submittedName>
        <fullName evidence="1">Lipoprotein</fullName>
    </submittedName>
</protein>
<gene>
    <name evidence="1" type="ORF">AA314_03743</name>
</gene>
<dbReference type="EMBL" id="CP011509">
    <property type="protein sequence ID" value="AKJ02117.1"/>
    <property type="molecule type" value="Genomic_DNA"/>
</dbReference>
<name>A0AAC8TDM2_9BACT</name>
<evidence type="ECO:0000313" key="2">
    <source>
        <dbReference type="Proteomes" id="UP000035579"/>
    </source>
</evidence>
<proteinExistence type="predicted"/>
<dbReference type="PROSITE" id="PS51257">
    <property type="entry name" value="PROKAR_LIPOPROTEIN"/>
    <property type="match status" value="1"/>
</dbReference>
<dbReference type="AlphaFoldDB" id="A0AAC8TDM2"/>
<reference evidence="1 2" key="1">
    <citation type="submission" date="2015-05" db="EMBL/GenBank/DDBJ databases">
        <title>Genome assembly of Archangium gephyra DSM 2261.</title>
        <authorList>
            <person name="Sharma G."/>
            <person name="Subramanian S."/>
        </authorList>
    </citation>
    <scope>NUCLEOTIDE SEQUENCE [LARGE SCALE GENOMIC DNA]</scope>
    <source>
        <strain evidence="1 2">DSM 2261</strain>
    </source>
</reference>
<evidence type="ECO:0000313" key="1">
    <source>
        <dbReference type="EMBL" id="AKJ02117.1"/>
    </source>
</evidence>
<dbReference type="Proteomes" id="UP000035579">
    <property type="component" value="Chromosome"/>
</dbReference>
<dbReference type="KEGG" id="age:AA314_03743"/>
<keyword evidence="1" id="KW-0449">Lipoprotein</keyword>
<accession>A0AAC8TDM2</accession>
<sequence>MSMNRWMKVSCAALVAVSGCTGSQVDPELEIQLSGKMLKEDGQPLADTLLTIHRSANSSCIFTLFGGLDWKSVKTKTDGTFSEELLGADTQAGGLARCFELRIPGSGAGSGGYASFLIQAETLQVPVLQQWTGKPTAAASADGVSVSYEGLTASQAGNGGTHTLFVRQQSSGRVWVSPEVSSPVPLNDDLLEDAADLRATVSIFRQVEANKTRFSIRNEGSEVALPKRGRVPVSRGAGCTYPEAPATCPFTDGNLGSTQSLPAGTLAVTVQLPAPKLLRKAVVRNLSMPIGSTTTELVLEGSTDGSTWVALANLRGSESLIQSTFHEVALSHPTALSQVRLRAAGTTSDSTPFRIEQLSELSLFE</sequence>
<dbReference type="RefSeq" id="WP_147333031.1">
    <property type="nucleotide sequence ID" value="NZ_CP011509.1"/>
</dbReference>